<name>A0AAQ1MFH5_9FIRM</name>
<dbReference type="Proteomes" id="UP000184089">
    <property type="component" value="Unassembled WGS sequence"/>
</dbReference>
<gene>
    <name evidence="1" type="ORF">GT747_08710</name>
    <name evidence="2" type="ORF">SAMN05444424_2525</name>
</gene>
<organism evidence="2 3">
    <name type="scientific">Bittarella massiliensis</name>
    <name type="common">ex Durand et al. 2017</name>
    <dbReference type="NCBI Taxonomy" id="1720313"/>
    <lineage>
        <taxon>Bacteria</taxon>
        <taxon>Bacillati</taxon>
        <taxon>Bacillota</taxon>
        <taxon>Clostridia</taxon>
        <taxon>Eubacteriales</taxon>
        <taxon>Oscillospiraceae</taxon>
        <taxon>Bittarella (ex Durand et al. 2017)</taxon>
    </lineage>
</organism>
<accession>A0AAQ1MFH5</accession>
<evidence type="ECO:0000313" key="2">
    <source>
        <dbReference type="EMBL" id="SHG48249.1"/>
    </source>
</evidence>
<dbReference type="EMBL" id="FQVY01000004">
    <property type="protein sequence ID" value="SHG48249.1"/>
    <property type="molecule type" value="Genomic_DNA"/>
</dbReference>
<evidence type="ECO:0000313" key="4">
    <source>
        <dbReference type="Proteomes" id="UP000474718"/>
    </source>
</evidence>
<keyword evidence="4" id="KW-1185">Reference proteome</keyword>
<sequence length="74" mass="8551">MQQYIEDRDRALFSLDRRRIEAYAQKYQISLPGDSRSFWAVVYKAILQIEGAPAGLRRAAQAWLRCWGYRGAAA</sequence>
<comment type="caution">
    <text evidence="2">The sequence shown here is derived from an EMBL/GenBank/DDBJ whole genome shotgun (WGS) entry which is preliminary data.</text>
</comment>
<reference evidence="1 4" key="3">
    <citation type="journal article" date="2019" name="Nat. Med.">
        <title>A library of human gut bacterial isolates paired with longitudinal multiomics data enables mechanistic microbiome research.</title>
        <authorList>
            <person name="Poyet M."/>
            <person name="Groussin M."/>
            <person name="Gibbons S.M."/>
            <person name="Avila-Pacheco J."/>
            <person name="Jiang X."/>
            <person name="Kearney S.M."/>
            <person name="Perrotta A.R."/>
            <person name="Berdy B."/>
            <person name="Zhao S."/>
            <person name="Lieberman T.D."/>
            <person name="Swanson P.K."/>
            <person name="Smith M."/>
            <person name="Roesemann S."/>
            <person name="Alexander J.E."/>
            <person name="Rich S.A."/>
            <person name="Livny J."/>
            <person name="Vlamakis H."/>
            <person name="Clish C."/>
            <person name="Bullock K."/>
            <person name="Deik A."/>
            <person name="Scott J."/>
            <person name="Pierce K.A."/>
            <person name="Xavier R.J."/>
            <person name="Alm E.J."/>
        </authorList>
    </citation>
    <scope>NUCLEOTIDE SEQUENCE [LARGE SCALE GENOMIC DNA]</scope>
    <source>
        <strain evidence="1 4">BIOML-A2</strain>
    </source>
</reference>
<evidence type="ECO:0000313" key="3">
    <source>
        <dbReference type="Proteomes" id="UP000184089"/>
    </source>
</evidence>
<protein>
    <submittedName>
        <fullName evidence="2">Uncharacterized protein</fullName>
    </submittedName>
</protein>
<reference evidence="3" key="2">
    <citation type="submission" date="2016-11" db="EMBL/GenBank/DDBJ databases">
        <authorList>
            <person name="Jaros S."/>
            <person name="Januszkiewicz K."/>
            <person name="Wedrychowicz H."/>
        </authorList>
    </citation>
    <scope>NUCLEOTIDE SEQUENCE [LARGE SCALE GENOMIC DNA]</scope>
    <source>
        <strain evidence="3">DSM 4029</strain>
    </source>
</reference>
<proteinExistence type="predicted"/>
<dbReference type="EMBL" id="WWVX01000005">
    <property type="protein sequence ID" value="MZL69834.1"/>
    <property type="molecule type" value="Genomic_DNA"/>
</dbReference>
<evidence type="ECO:0000313" key="1">
    <source>
        <dbReference type="EMBL" id="MZL69834.1"/>
    </source>
</evidence>
<dbReference type="RefSeq" id="WP_021659955.1">
    <property type="nucleotide sequence ID" value="NZ_FQVY01000004.1"/>
</dbReference>
<dbReference type="Proteomes" id="UP000474718">
    <property type="component" value="Unassembled WGS sequence"/>
</dbReference>
<reference evidence="2" key="1">
    <citation type="submission" date="2016-11" db="EMBL/GenBank/DDBJ databases">
        <authorList>
            <person name="Varghese N."/>
            <person name="Submissions S."/>
        </authorList>
    </citation>
    <scope>NUCLEOTIDE SEQUENCE</scope>
    <source>
        <strain evidence="2">DSM 4029</strain>
    </source>
</reference>
<dbReference type="AlphaFoldDB" id="A0AAQ1MFH5"/>